<accession>A0A397GM13</accession>
<gene>
    <name evidence="2" type="ORF">Glove_535g56</name>
</gene>
<reference evidence="2 3" key="1">
    <citation type="submission" date="2018-08" db="EMBL/GenBank/DDBJ databases">
        <title>Genome and evolution of the arbuscular mycorrhizal fungus Diversispora epigaea (formerly Glomus versiforme) and its bacterial endosymbionts.</title>
        <authorList>
            <person name="Sun X."/>
            <person name="Fei Z."/>
            <person name="Harrison M."/>
        </authorList>
    </citation>
    <scope>NUCLEOTIDE SEQUENCE [LARGE SCALE GENOMIC DNA]</scope>
    <source>
        <strain evidence="2 3">IT104</strain>
    </source>
</reference>
<feature type="coiled-coil region" evidence="1">
    <location>
        <begin position="56"/>
        <end position="83"/>
    </location>
</feature>
<comment type="caution">
    <text evidence="2">The sequence shown here is derived from an EMBL/GenBank/DDBJ whole genome shotgun (WGS) entry which is preliminary data.</text>
</comment>
<dbReference type="Proteomes" id="UP000266861">
    <property type="component" value="Unassembled WGS sequence"/>
</dbReference>
<dbReference type="AlphaFoldDB" id="A0A397GM13"/>
<name>A0A397GM13_9GLOM</name>
<protein>
    <submittedName>
        <fullName evidence="2">Uncharacterized protein</fullName>
    </submittedName>
</protein>
<dbReference type="OrthoDB" id="2412081at2759"/>
<evidence type="ECO:0000313" key="3">
    <source>
        <dbReference type="Proteomes" id="UP000266861"/>
    </source>
</evidence>
<evidence type="ECO:0000256" key="1">
    <source>
        <dbReference type="SAM" id="Coils"/>
    </source>
</evidence>
<keyword evidence="1" id="KW-0175">Coiled coil</keyword>
<keyword evidence="3" id="KW-1185">Reference proteome</keyword>
<sequence>MLERKQLYFLEEKLQELQSKKTKASNFNDNNYINYYKKFSTKINDTILNKSYNSKSDDELIDIDREEDEIRKLTQKDKKLRKDCLLSICLNNIIDFSNDKMYNQVMTSLNKDQISWFKSFLQKKNWNPILEFTKY</sequence>
<dbReference type="EMBL" id="PQFF01000457">
    <property type="protein sequence ID" value="RHZ49030.1"/>
    <property type="molecule type" value="Genomic_DNA"/>
</dbReference>
<proteinExistence type="predicted"/>
<organism evidence="2 3">
    <name type="scientific">Diversispora epigaea</name>
    <dbReference type="NCBI Taxonomy" id="1348612"/>
    <lineage>
        <taxon>Eukaryota</taxon>
        <taxon>Fungi</taxon>
        <taxon>Fungi incertae sedis</taxon>
        <taxon>Mucoromycota</taxon>
        <taxon>Glomeromycotina</taxon>
        <taxon>Glomeromycetes</taxon>
        <taxon>Diversisporales</taxon>
        <taxon>Diversisporaceae</taxon>
        <taxon>Diversispora</taxon>
    </lineage>
</organism>
<evidence type="ECO:0000313" key="2">
    <source>
        <dbReference type="EMBL" id="RHZ49030.1"/>
    </source>
</evidence>